<dbReference type="GeneID" id="90957325"/>
<organism evidence="1 2">
    <name type="scientific">Pyrenophora tritici-repentis</name>
    <dbReference type="NCBI Taxonomy" id="45151"/>
    <lineage>
        <taxon>Eukaryota</taxon>
        <taxon>Fungi</taxon>
        <taxon>Dikarya</taxon>
        <taxon>Ascomycota</taxon>
        <taxon>Pezizomycotina</taxon>
        <taxon>Dothideomycetes</taxon>
        <taxon>Pleosporomycetidae</taxon>
        <taxon>Pleosporales</taxon>
        <taxon>Pleosporineae</taxon>
        <taxon>Pleosporaceae</taxon>
        <taxon>Pyrenophora</taxon>
    </lineage>
</organism>
<name>A0A5M9L0K4_9PLEO</name>
<evidence type="ECO:0000313" key="1">
    <source>
        <dbReference type="EMBL" id="KAF7567910.1"/>
    </source>
</evidence>
<protein>
    <submittedName>
        <fullName evidence="1">Uncharacterized protein</fullName>
    </submittedName>
</protein>
<comment type="caution">
    <text evidence="1">The sequence shown here is derived from an EMBL/GenBank/DDBJ whole genome shotgun (WGS) entry which is preliminary data.</text>
</comment>
<dbReference type="RefSeq" id="XP_065960696.1">
    <property type="nucleotide sequence ID" value="XM_066108704.1"/>
</dbReference>
<gene>
    <name evidence="1" type="ORF">PtrM4_125230</name>
</gene>
<dbReference type="Proteomes" id="UP000245464">
    <property type="component" value="Chromosome 7"/>
</dbReference>
<dbReference type="KEGG" id="ptrr:90957325"/>
<accession>A0A5M9L0K4</accession>
<dbReference type="AlphaFoldDB" id="A0A5M9L0K4"/>
<evidence type="ECO:0000313" key="2">
    <source>
        <dbReference type="Proteomes" id="UP000245464"/>
    </source>
</evidence>
<reference evidence="1" key="1">
    <citation type="journal article" date="2018" name="BMC Genomics">
        <title>Comparative genomics of the wheat fungal pathogen Pyrenophora tritici-repentis reveals chromosomal variations and genome plasticity.</title>
        <authorList>
            <person name="Moolhuijzen P."/>
            <person name="See P.T."/>
            <person name="Hane J.K."/>
            <person name="Shi G."/>
            <person name="Liu Z."/>
            <person name="Oliver R.P."/>
            <person name="Moffat C.S."/>
        </authorList>
    </citation>
    <scope>NUCLEOTIDE SEQUENCE [LARGE SCALE GENOMIC DNA]</scope>
    <source>
        <strain evidence="1">M4</strain>
    </source>
</reference>
<dbReference type="EMBL" id="NQIK02000007">
    <property type="protein sequence ID" value="KAF7567910.1"/>
    <property type="molecule type" value="Genomic_DNA"/>
</dbReference>
<proteinExistence type="predicted"/>
<sequence>MAQDMRNVSEVPVSDKVLRDLAKNVAKILPDFAGKEPAIGVK</sequence>